<proteinExistence type="predicted"/>
<organism evidence="7 8">
    <name type="scientific">Solihabitans fulvus</name>
    <dbReference type="NCBI Taxonomy" id="1892852"/>
    <lineage>
        <taxon>Bacteria</taxon>
        <taxon>Bacillati</taxon>
        <taxon>Actinomycetota</taxon>
        <taxon>Actinomycetes</taxon>
        <taxon>Pseudonocardiales</taxon>
        <taxon>Pseudonocardiaceae</taxon>
        <taxon>Solihabitans</taxon>
    </lineage>
</organism>
<dbReference type="InterPro" id="IPR001123">
    <property type="entry name" value="LeuE-type"/>
</dbReference>
<evidence type="ECO:0000256" key="5">
    <source>
        <dbReference type="ARBA" id="ARBA00023136"/>
    </source>
</evidence>
<sequence length="211" mass="22121">MPTQLLPFLVVVAVLTVTPGPDMALVLRNGVRGGSRMAWWTGLGCCAGIAVHATAAVVGLSALLAASASAYTVVRLAGAAYLVYLGATALWKSRRAAQPVGQVNEVEQAADAISRGSAFRQGVLSNVLNVKIALLFLTLLPQFVSAGEPRMATSAVLAAIFLGIAVLWWRVFSLLVAAFGRVLTRRRVRIAFERATGVVLVALGLRVALDA</sequence>
<dbReference type="GO" id="GO:0015171">
    <property type="term" value="F:amino acid transmembrane transporter activity"/>
    <property type="evidence" value="ECO:0007669"/>
    <property type="project" value="TreeGrafter"/>
</dbReference>
<accession>A0A5B2X999</accession>
<evidence type="ECO:0000256" key="4">
    <source>
        <dbReference type="ARBA" id="ARBA00022989"/>
    </source>
</evidence>
<dbReference type="RefSeq" id="WP_149851356.1">
    <property type="nucleotide sequence ID" value="NZ_VUOB01000038.1"/>
</dbReference>
<dbReference type="GO" id="GO:0005886">
    <property type="term" value="C:plasma membrane"/>
    <property type="evidence" value="ECO:0007669"/>
    <property type="project" value="UniProtKB-SubCell"/>
</dbReference>
<feature type="transmembrane region" description="Helical" evidence="6">
    <location>
        <begin position="123"/>
        <end position="144"/>
    </location>
</feature>
<evidence type="ECO:0000256" key="3">
    <source>
        <dbReference type="ARBA" id="ARBA00022692"/>
    </source>
</evidence>
<gene>
    <name evidence="7" type="ORF">F0L68_21115</name>
</gene>
<dbReference type="PANTHER" id="PTHR30086:SF20">
    <property type="entry name" value="ARGININE EXPORTER PROTEIN ARGO-RELATED"/>
    <property type="match status" value="1"/>
</dbReference>
<dbReference type="PANTHER" id="PTHR30086">
    <property type="entry name" value="ARGININE EXPORTER PROTEIN ARGO"/>
    <property type="match status" value="1"/>
</dbReference>
<name>A0A5B2X999_9PSEU</name>
<evidence type="ECO:0000256" key="1">
    <source>
        <dbReference type="ARBA" id="ARBA00004651"/>
    </source>
</evidence>
<feature type="transmembrane region" description="Helical" evidence="6">
    <location>
        <begin position="156"/>
        <end position="179"/>
    </location>
</feature>
<evidence type="ECO:0000256" key="2">
    <source>
        <dbReference type="ARBA" id="ARBA00022475"/>
    </source>
</evidence>
<evidence type="ECO:0000313" key="8">
    <source>
        <dbReference type="Proteomes" id="UP000323454"/>
    </source>
</evidence>
<comment type="caution">
    <text evidence="7">The sequence shown here is derived from an EMBL/GenBank/DDBJ whole genome shotgun (WGS) entry which is preliminary data.</text>
</comment>
<keyword evidence="5 6" id="KW-0472">Membrane</keyword>
<comment type="subcellular location">
    <subcellularLocation>
        <location evidence="1">Cell membrane</location>
        <topology evidence="1">Multi-pass membrane protein</topology>
    </subcellularLocation>
</comment>
<dbReference type="EMBL" id="VUOB01000038">
    <property type="protein sequence ID" value="KAA2259442.1"/>
    <property type="molecule type" value="Genomic_DNA"/>
</dbReference>
<protein>
    <submittedName>
        <fullName evidence="7">LysE family translocator</fullName>
    </submittedName>
</protein>
<keyword evidence="8" id="KW-1185">Reference proteome</keyword>
<keyword evidence="2" id="KW-1003">Cell membrane</keyword>
<dbReference type="Pfam" id="PF01810">
    <property type="entry name" value="LysE"/>
    <property type="match status" value="1"/>
</dbReference>
<keyword evidence="4 6" id="KW-1133">Transmembrane helix</keyword>
<dbReference type="OrthoDB" id="3175972at2"/>
<feature type="transmembrane region" description="Helical" evidence="6">
    <location>
        <begin position="39"/>
        <end position="64"/>
    </location>
</feature>
<dbReference type="Proteomes" id="UP000323454">
    <property type="component" value="Unassembled WGS sequence"/>
</dbReference>
<evidence type="ECO:0000256" key="6">
    <source>
        <dbReference type="SAM" id="Phobius"/>
    </source>
</evidence>
<dbReference type="AlphaFoldDB" id="A0A5B2X999"/>
<keyword evidence="3 6" id="KW-0812">Transmembrane</keyword>
<dbReference type="PIRSF" id="PIRSF006324">
    <property type="entry name" value="LeuE"/>
    <property type="match status" value="1"/>
</dbReference>
<feature type="transmembrane region" description="Helical" evidence="6">
    <location>
        <begin position="70"/>
        <end position="91"/>
    </location>
</feature>
<feature type="transmembrane region" description="Helical" evidence="6">
    <location>
        <begin position="191"/>
        <end position="209"/>
    </location>
</feature>
<reference evidence="7 8" key="2">
    <citation type="submission" date="2019-09" db="EMBL/GenBank/DDBJ databases">
        <authorList>
            <person name="Jin C."/>
        </authorList>
    </citation>
    <scope>NUCLEOTIDE SEQUENCE [LARGE SCALE GENOMIC DNA]</scope>
    <source>
        <strain evidence="7 8">AN110305</strain>
    </source>
</reference>
<reference evidence="7 8" key="1">
    <citation type="submission" date="2019-09" db="EMBL/GenBank/DDBJ databases">
        <title>Goodfellowia gen. nov., a new genus of the Pseudonocardineae related to Actinoalloteichus, containing Goodfellowia coeruleoviolacea gen. nov., comb. nov. gen. nov., comb. nov.</title>
        <authorList>
            <person name="Labeda D."/>
        </authorList>
    </citation>
    <scope>NUCLEOTIDE SEQUENCE [LARGE SCALE GENOMIC DNA]</scope>
    <source>
        <strain evidence="7 8">AN110305</strain>
    </source>
</reference>
<evidence type="ECO:0000313" key="7">
    <source>
        <dbReference type="EMBL" id="KAA2259442.1"/>
    </source>
</evidence>
<feature type="transmembrane region" description="Helical" evidence="6">
    <location>
        <begin position="6"/>
        <end position="27"/>
    </location>
</feature>